<feature type="region of interest" description="Disordered" evidence="1">
    <location>
        <begin position="101"/>
        <end position="161"/>
    </location>
</feature>
<evidence type="ECO:0000256" key="3">
    <source>
        <dbReference type="SAM" id="SignalP"/>
    </source>
</evidence>
<keyword evidence="5" id="KW-1185">Reference proteome</keyword>
<evidence type="ECO:0000256" key="2">
    <source>
        <dbReference type="SAM" id="Phobius"/>
    </source>
</evidence>
<accession>A0A1W2TEA1</accession>
<feature type="compositionally biased region" description="Basic and acidic residues" evidence="1">
    <location>
        <begin position="255"/>
        <end position="271"/>
    </location>
</feature>
<feature type="compositionally biased region" description="Low complexity" evidence="1">
    <location>
        <begin position="142"/>
        <end position="158"/>
    </location>
</feature>
<feature type="region of interest" description="Disordered" evidence="1">
    <location>
        <begin position="254"/>
        <end position="317"/>
    </location>
</feature>
<gene>
    <name evidence="4" type="ORF">SAMD00023353_1800860</name>
</gene>
<evidence type="ECO:0000313" key="5">
    <source>
        <dbReference type="Proteomes" id="UP000054516"/>
    </source>
</evidence>
<sequence>MHSPFPSALPVTLLSLILLSPLPMVGAISSDRSICVRENAAMLAEAAACGGGGGGDALRRCFRAAPGFVTLDDLRRCFIDVDCTLAEATSEAAMILESCDAGRRSGSNGSGSAPELRRRGPEAIPVATPPPKLRNDKRQPQAESTSAATTTTTAALASRPSECSTASEVHTTVCPVSSIGEGQFTKLACASTVLTTSVCAATNVCFEDGGCIFRDDSVPASGVVVGAVLGVVVVAATGVLLYFYVRERRARRRAREAAEEEKRRVDEDAARRRAAQAQFRRERTLRQQSEAREWAGRAAPQGSQRRENPFADRAVSS</sequence>
<keyword evidence="2" id="KW-0472">Membrane</keyword>
<evidence type="ECO:0000256" key="1">
    <source>
        <dbReference type="SAM" id="MobiDB-lite"/>
    </source>
</evidence>
<dbReference type="AlphaFoldDB" id="A0A1W2TEA1"/>
<organism evidence="4">
    <name type="scientific">Rosellinia necatrix</name>
    <name type="common">White root-rot fungus</name>
    <dbReference type="NCBI Taxonomy" id="77044"/>
    <lineage>
        <taxon>Eukaryota</taxon>
        <taxon>Fungi</taxon>
        <taxon>Dikarya</taxon>
        <taxon>Ascomycota</taxon>
        <taxon>Pezizomycotina</taxon>
        <taxon>Sordariomycetes</taxon>
        <taxon>Xylariomycetidae</taxon>
        <taxon>Xylariales</taxon>
        <taxon>Xylariaceae</taxon>
        <taxon>Rosellinia</taxon>
    </lineage>
</organism>
<feature type="signal peptide" evidence="3">
    <location>
        <begin position="1"/>
        <end position="27"/>
    </location>
</feature>
<dbReference type="OrthoDB" id="3630276at2759"/>
<dbReference type="EMBL" id="DF977463">
    <property type="protein sequence ID" value="GAP86325.2"/>
    <property type="molecule type" value="Genomic_DNA"/>
</dbReference>
<proteinExistence type="predicted"/>
<feature type="compositionally biased region" description="Basic and acidic residues" evidence="1">
    <location>
        <begin position="279"/>
        <end position="295"/>
    </location>
</feature>
<reference evidence="4" key="1">
    <citation type="submission" date="2016-03" db="EMBL/GenBank/DDBJ databases">
        <title>Draft genome sequence of Rosellinia necatrix.</title>
        <authorList>
            <person name="Kanematsu S."/>
        </authorList>
    </citation>
    <scope>NUCLEOTIDE SEQUENCE [LARGE SCALE GENOMIC DNA]</scope>
    <source>
        <strain evidence="4">W97</strain>
    </source>
</reference>
<feature type="chain" id="PRO_5011964001" description="Extracellular membrane protein CFEM domain-containing protein" evidence="3">
    <location>
        <begin position="28"/>
        <end position="317"/>
    </location>
</feature>
<keyword evidence="3" id="KW-0732">Signal</keyword>
<dbReference type="OMA" id="MILESCD"/>
<keyword evidence="2" id="KW-0812">Transmembrane</keyword>
<keyword evidence="2" id="KW-1133">Transmembrane helix</keyword>
<evidence type="ECO:0008006" key="6">
    <source>
        <dbReference type="Google" id="ProtNLM"/>
    </source>
</evidence>
<evidence type="ECO:0000313" key="4">
    <source>
        <dbReference type="EMBL" id="GAP86325.2"/>
    </source>
</evidence>
<feature type="transmembrane region" description="Helical" evidence="2">
    <location>
        <begin position="223"/>
        <end position="245"/>
    </location>
</feature>
<dbReference type="Proteomes" id="UP000054516">
    <property type="component" value="Unassembled WGS sequence"/>
</dbReference>
<protein>
    <recommendedName>
        <fullName evidence="6">Extracellular membrane protein CFEM domain-containing protein</fullName>
    </recommendedName>
</protein>
<name>A0A1W2TEA1_ROSNE</name>